<keyword evidence="2" id="KW-1185">Reference proteome</keyword>
<protein>
    <submittedName>
        <fullName evidence="1">Uncharacterized protein</fullName>
    </submittedName>
</protein>
<evidence type="ECO:0000313" key="2">
    <source>
        <dbReference type="Proteomes" id="UP001064048"/>
    </source>
</evidence>
<proteinExistence type="predicted"/>
<comment type="caution">
    <text evidence="1">The sequence shown here is derived from an EMBL/GenBank/DDBJ whole genome shotgun (WGS) entry which is preliminary data.</text>
</comment>
<accession>A0ACC0KCL8</accession>
<name>A0ACC0KCL8_CHOFU</name>
<organism evidence="1 2">
    <name type="scientific">Choristoneura fumiferana</name>
    <name type="common">Spruce budworm moth</name>
    <name type="synonym">Archips fumiferana</name>
    <dbReference type="NCBI Taxonomy" id="7141"/>
    <lineage>
        <taxon>Eukaryota</taxon>
        <taxon>Metazoa</taxon>
        <taxon>Ecdysozoa</taxon>
        <taxon>Arthropoda</taxon>
        <taxon>Hexapoda</taxon>
        <taxon>Insecta</taxon>
        <taxon>Pterygota</taxon>
        <taxon>Neoptera</taxon>
        <taxon>Endopterygota</taxon>
        <taxon>Lepidoptera</taxon>
        <taxon>Glossata</taxon>
        <taxon>Ditrysia</taxon>
        <taxon>Tortricoidea</taxon>
        <taxon>Tortricidae</taxon>
        <taxon>Tortricinae</taxon>
        <taxon>Choristoneura</taxon>
    </lineage>
</organism>
<dbReference type="EMBL" id="CM046121">
    <property type="protein sequence ID" value="KAI8433950.1"/>
    <property type="molecule type" value="Genomic_DNA"/>
</dbReference>
<dbReference type="Proteomes" id="UP001064048">
    <property type="component" value="Chromosome 21"/>
</dbReference>
<gene>
    <name evidence="1" type="ORF">MSG28_012109</name>
</gene>
<reference evidence="1 2" key="1">
    <citation type="journal article" date="2022" name="Genome Biol. Evol.">
        <title>The Spruce Budworm Genome: Reconstructing the Evolutionary History of Antifreeze Proteins.</title>
        <authorList>
            <person name="Beliveau C."/>
            <person name="Gagne P."/>
            <person name="Picq S."/>
            <person name="Vernygora O."/>
            <person name="Keeling C.I."/>
            <person name="Pinkney K."/>
            <person name="Doucet D."/>
            <person name="Wen F."/>
            <person name="Johnston J.S."/>
            <person name="Maaroufi H."/>
            <person name="Boyle B."/>
            <person name="Laroche J."/>
            <person name="Dewar K."/>
            <person name="Juretic N."/>
            <person name="Blackburn G."/>
            <person name="Nisole A."/>
            <person name="Brunet B."/>
            <person name="Brandao M."/>
            <person name="Lumley L."/>
            <person name="Duan J."/>
            <person name="Quan G."/>
            <person name="Lucarotti C.J."/>
            <person name="Roe A.D."/>
            <person name="Sperling F.A.H."/>
            <person name="Levesque R.C."/>
            <person name="Cusson M."/>
        </authorList>
    </citation>
    <scope>NUCLEOTIDE SEQUENCE [LARGE SCALE GENOMIC DNA]</scope>
    <source>
        <strain evidence="1">Glfc:IPQL:Cfum</strain>
    </source>
</reference>
<evidence type="ECO:0000313" key="1">
    <source>
        <dbReference type="EMBL" id="KAI8433950.1"/>
    </source>
</evidence>
<sequence>MVAINDDDEMSIGLRKWPPERNDYLLPKTALERASCIFVAAIHANYYSKQGSHKTWHGFPNPVTDSERFRTWVYAVGGDILKLKNEYIYKYRCVCHAHFEERFCCRFNKISNIATPTLHMPEKEGEQSSNTTHSDLDKENTGSSVQKLTSCEQRPLRPIENLKIISEMQDVIAEVLKKYLERNNIKEYCKMVITILIDLRDLEGCDEHKSDLKRFILDLVTRFFIYNNCKTLNKIMCGKVAPNDPRDSFQEKAKNVFNKCYRLK</sequence>